<dbReference type="InterPro" id="IPR003697">
    <property type="entry name" value="Maf-like"/>
</dbReference>
<dbReference type="Gene3D" id="3.90.950.10">
    <property type="match status" value="1"/>
</dbReference>
<proteinExistence type="inferred from homology"/>
<accession>A0ABR4NLY4</accession>
<keyword evidence="2" id="KW-0378">Hydrolase</keyword>
<gene>
    <name evidence="3" type="ORF">RNJ44_02478</name>
</gene>
<dbReference type="SUPFAM" id="SSF52972">
    <property type="entry name" value="ITPase-like"/>
    <property type="match status" value="1"/>
</dbReference>
<dbReference type="EMBL" id="JBEVYD010000013">
    <property type="protein sequence ID" value="KAL3228533.1"/>
    <property type="molecule type" value="Genomic_DNA"/>
</dbReference>
<evidence type="ECO:0000313" key="3">
    <source>
        <dbReference type="EMBL" id="KAL3228533.1"/>
    </source>
</evidence>
<dbReference type="InterPro" id="IPR029001">
    <property type="entry name" value="ITPase-like_fam"/>
</dbReference>
<dbReference type="PANTHER" id="PTHR43213">
    <property type="entry name" value="BIFUNCTIONAL DTTP/UTP PYROPHOSPHATASE/METHYLTRANSFERASE PROTEIN-RELATED"/>
    <property type="match status" value="1"/>
</dbReference>
<evidence type="ECO:0000313" key="4">
    <source>
        <dbReference type="Proteomes" id="UP001623330"/>
    </source>
</evidence>
<keyword evidence="4" id="KW-1185">Reference proteome</keyword>
<comment type="caution">
    <text evidence="3">The sequence shown here is derived from an EMBL/GenBank/DDBJ whole genome shotgun (WGS) entry which is preliminary data.</text>
</comment>
<dbReference type="NCBIfam" id="TIGR00172">
    <property type="entry name" value="maf"/>
    <property type="match status" value="1"/>
</dbReference>
<comment type="cofactor">
    <cofactor evidence="1">
        <name>a divalent metal cation</name>
        <dbReference type="ChEBI" id="CHEBI:60240"/>
    </cofactor>
</comment>
<dbReference type="PANTHER" id="PTHR43213:SF5">
    <property type="entry name" value="BIFUNCTIONAL DTTP_UTP PYROPHOSPHATASE_METHYLTRANSFERASE PROTEIN-RELATED"/>
    <property type="match status" value="1"/>
</dbReference>
<dbReference type="Pfam" id="PF02545">
    <property type="entry name" value="Maf"/>
    <property type="match status" value="1"/>
</dbReference>
<evidence type="ECO:0000256" key="1">
    <source>
        <dbReference type="ARBA" id="ARBA00001968"/>
    </source>
</evidence>
<dbReference type="PIRSF" id="PIRSF006305">
    <property type="entry name" value="Maf"/>
    <property type="match status" value="1"/>
</dbReference>
<evidence type="ECO:0008006" key="5">
    <source>
        <dbReference type="Google" id="ProtNLM"/>
    </source>
</evidence>
<dbReference type="HAMAP" id="MF_00528">
    <property type="entry name" value="Maf"/>
    <property type="match status" value="1"/>
</dbReference>
<name>A0ABR4NLY4_9SACH</name>
<protein>
    <recommendedName>
        <fullName evidence="5">Maf-like protein</fullName>
    </recommendedName>
</protein>
<sequence>MTSTNMLGDLTTRCEFVLASSSPRRYEIIHDVLGVDPLRIMKPSFEEDLDKSLYLHRPLDYVADTCRGKAESICSELADSGASPARPQVIICSDTIVVDGEDRIYEKPQSHKQLIDNLHYFCYETSEPVRVATAVTIIVFKSPKEYKMSHLLDVTNLHFDNRLPKQFIERYSLFPGAMKAAGGITIQTACGAMVSRIDGDYYTILGLPLNKLVVALANLEI</sequence>
<evidence type="ECO:0000256" key="2">
    <source>
        <dbReference type="ARBA" id="ARBA00022801"/>
    </source>
</evidence>
<dbReference type="Proteomes" id="UP001623330">
    <property type="component" value="Unassembled WGS sequence"/>
</dbReference>
<organism evidence="3 4">
    <name type="scientific">Nakaseomyces bracarensis</name>
    <dbReference type="NCBI Taxonomy" id="273131"/>
    <lineage>
        <taxon>Eukaryota</taxon>
        <taxon>Fungi</taxon>
        <taxon>Dikarya</taxon>
        <taxon>Ascomycota</taxon>
        <taxon>Saccharomycotina</taxon>
        <taxon>Saccharomycetes</taxon>
        <taxon>Saccharomycetales</taxon>
        <taxon>Saccharomycetaceae</taxon>
        <taxon>Nakaseomyces</taxon>
    </lineage>
</organism>
<reference evidence="3 4" key="1">
    <citation type="submission" date="2024-05" db="EMBL/GenBank/DDBJ databases">
        <title>Long read based assembly of the Candida bracarensis genome reveals expanded adhesin content.</title>
        <authorList>
            <person name="Marcet-Houben M."/>
            <person name="Ksiezopolska E."/>
            <person name="Gabaldon T."/>
        </authorList>
    </citation>
    <scope>NUCLEOTIDE SEQUENCE [LARGE SCALE GENOMIC DNA]</scope>
    <source>
        <strain evidence="3 4">CBM6</strain>
    </source>
</reference>